<protein>
    <submittedName>
        <fullName evidence="1">Uncharacterized protein</fullName>
    </submittedName>
</protein>
<gene>
    <name evidence="1" type="ORF">MY1_0648</name>
</gene>
<dbReference type="AlphaFoldDB" id="F9CVV9"/>
<evidence type="ECO:0000313" key="2">
    <source>
        <dbReference type="Proteomes" id="UP000004440"/>
    </source>
</evidence>
<organism evidence="1 2">
    <name type="scientific">Nitrosarchaeum koreense MY1</name>
    <dbReference type="NCBI Taxonomy" id="1001994"/>
    <lineage>
        <taxon>Archaea</taxon>
        <taxon>Nitrososphaerota</taxon>
        <taxon>Nitrososphaeria</taxon>
        <taxon>Nitrosopumilales</taxon>
        <taxon>Nitrosopumilaceae</taxon>
        <taxon>Nitrosarchaeum</taxon>
    </lineage>
</organism>
<evidence type="ECO:0000313" key="1">
    <source>
        <dbReference type="EMBL" id="EGP93411.1"/>
    </source>
</evidence>
<reference evidence="1 2" key="1">
    <citation type="journal article" date="2011" name="J. Bacteriol.">
        <title>Genome Sequence of an Ammonia-Oxidizing Soil Archaeon, "Candidatus Nitrosoarchaeum koreensis" MY1.</title>
        <authorList>
            <person name="Kim B.K."/>
            <person name="Jung M.Y."/>
            <person name="Yu D.S."/>
            <person name="Park S.J."/>
            <person name="Oh T.K."/>
            <person name="Rhee S.K."/>
            <person name="Kim J.F."/>
        </authorList>
    </citation>
    <scope>NUCLEOTIDE SEQUENCE [LARGE SCALE GENOMIC DNA]</scope>
    <source>
        <strain evidence="1 2">MY1</strain>
    </source>
</reference>
<keyword evidence="2" id="KW-1185">Reference proteome</keyword>
<dbReference type="Proteomes" id="UP000004440">
    <property type="component" value="Unassembled WGS sequence"/>
</dbReference>
<dbReference type="STRING" id="1001994.MY1_0648"/>
<proteinExistence type="predicted"/>
<dbReference type="EMBL" id="AFPU01000001">
    <property type="protein sequence ID" value="EGP93411.1"/>
    <property type="molecule type" value="Genomic_DNA"/>
</dbReference>
<accession>F9CVV9</accession>
<name>F9CVV9_9ARCH</name>
<sequence>MEMITQSIPSTIQTLSHHMKLWMGKFFPSIQFSKQGDKNAR</sequence>
<comment type="caution">
    <text evidence="1">The sequence shown here is derived from an EMBL/GenBank/DDBJ whole genome shotgun (WGS) entry which is preliminary data.</text>
</comment>